<proteinExistence type="predicted"/>
<feature type="domain" description="dATP/dGTP diphosphohydrolase MazZ" evidence="1">
    <location>
        <begin position="10"/>
        <end position="104"/>
    </location>
</feature>
<sequence length="125" mass="14337">MTIPVINAVWLEEFIKWNFATFGPGRRTEGTIDHIRKELIEIETNPTDPKEWADIVLLALNGMARLDLSPEQIIKIIVAKQACNFIRRWPDWRHADPLKAVEHIREADTFNPFGSGPVPIAPREN</sequence>
<evidence type="ECO:0000313" key="2">
    <source>
        <dbReference type="EMBL" id="OYR25121.1"/>
    </source>
</evidence>
<dbReference type="Proteomes" id="UP000216188">
    <property type="component" value="Unassembled WGS sequence"/>
</dbReference>
<protein>
    <recommendedName>
        <fullName evidence="1">dATP/dGTP diphosphohydrolase MazZ domain-containing protein</fullName>
    </recommendedName>
</protein>
<evidence type="ECO:0000313" key="3">
    <source>
        <dbReference type="Proteomes" id="UP000216188"/>
    </source>
</evidence>
<keyword evidence="3" id="KW-1185">Reference proteome</keyword>
<dbReference type="InterPro" id="IPR007538">
    <property type="entry name" value="dATP/dGTP_dipphydrolase_MazZ"/>
</dbReference>
<organism evidence="2 3">
    <name type="scientific">Brucella pseudogrignonensis</name>
    <dbReference type="NCBI Taxonomy" id="419475"/>
    <lineage>
        <taxon>Bacteria</taxon>
        <taxon>Pseudomonadati</taxon>
        <taxon>Pseudomonadota</taxon>
        <taxon>Alphaproteobacteria</taxon>
        <taxon>Hyphomicrobiales</taxon>
        <taxon>Brucellaceae</taxon>
        <taxon>Brucella/Ochrobactrum group</taxon>
        <taxon>Brucella</taxon>
    </lineage>
</organism>
<dbReference type="RefSeq" id="WP_094543756.1">
    <property type="nucleotide sequence ID" value="NZ_JBHEEM010000017.1"/>
</dbReference>
<dbReference type="EMBL" id="NNRM01000022">
    <property type="protein sequence ID" value="OYR25121.1"/>
    <property type="molecule type" value="Genomic_DNA"/>
</dbReference>
<dbReference type="AlphaFoldDB" id="A0A256GET2"/>
<evidence type="ECO:0000259" key="1">
    <source>
        <dbReference type="Pfam" id="PF04447"/>
    </source>
</evidence>
<reference evidence="2 3" key="1">
    <citation type="submission" date="2017-07" db="EMBL/GenBank/DDBJ databases">
        <title>Phylogenetic study on the rhizospheric bacterium Ochrobactrum sp. A44.</title>
        <authorList>
            <person name="Krzyzanowska D.M."/>
            <person name="Ossowicki A."/>
            <person name="Rajewska M."/>
            <person name="Maciag T."/>
            <person name="Kaczynski Z."/>
            <person name="Czerwicka M."/>
            <person name="Jafra S."/>
        </authorList>
    </citation>
    <scope>NUCLEOTIDE SEQUENCE [LARGE SCALE GENOMIC DNA]</scope>
    <source>
        <strain evidence="2 3">CCUG 30717</strain>
    </source>
</reference>
<comment type="caution">
    <text evidence="2">The sequence shown here is derived from an EMBL/GenBank/DDBJ whole genome shotgun (WGS) entry which is preliminary data.</text>
</comment>
<accession>A0A256GET2</accession>
<dbReference type="Pfam" id="PF04447">
    <property type="entry name" value="dATP-dGTP_PPHyd"/>
    <property type="match status" value="1"/>
</dbReference>
<name>A0A256GET2_9HYPH</name>
<gene>
    <name evidence="2" type="ORF">CEV34_2767</name>
</gene>